<evidence type="ECO:0000256" key="2">
    <source>
        <dbReference type="ARBA" id="ARBA00022679"/>
    </source>
</evidence>
<protein>
    <recommendedName>
        <fullName evidence="3">Sulfotransferase domain-containing protein</fullName>
    </recommendedName>
</protein>
<name>A0A0D3HR74_9ORYZ</name>
<dbReference type="InterPro" id="IPR027417">
    <property type="entry name" value="P-loop_NTPase"/>
</dbReference>
<evidence type="ECO:0000259" key="3">
    <source>
        <dbReference type="Pfam" id="PF00685"/>
    </source>
</evidence>
<keyword evidence="2" id="KW-0808">Transferase</keyword>
<sequence length="716" mass="81585">MAPSFPLSFAPQSADEATAHKEIYDQLRQTVETFPTAPNSSNSFTYSRHPDGWYTFPERVVSAMVIKSHLTARTTDIFMVTFPKSGTTWLKALLHSALHRGANDLAAHSPHQLVPFLETQVFIKDRIPDLSSLPALRLLMTHIPSQSLPDSHIPSQSLPDSAHRHFCDGVSLFGPYWEHVLGYWRWHTKRPSQVLFLTYEELTTDTLGQLRHLAEFGGCPFTVEEQELGVDRKIMEACAMESLSRLEVNQSGTTDMVDKTYANNIFFRRGVVGDWRNHLTPEMARRIDEITEIKVTRSHNFCGLFMASFFPLSSVTEAADEAKAHKKIYDQLRQVAETFPTAPSGIDVPYSRHPDGWYMTTAGVVSAMVVKSHLTARATDIFLVTFPKSGTTWIKALLYSALHRRADELLAHSPHQLISFLESQVFVKDRIPDLSSLPEPRLLMTHIPSQLLPDSVAASGCKVVYLCRDPKDCFVSLWHFWNRFMPWNIDDAHWQFCNGVSLFGLYWEHVLSYWNWHVERPSEVLFLTYEELAADTLGHLRRLAEFVGRPFTTEEQDAGVDRKIVEICAMESLSGLEVNRSGMTNFTEKDVPNNIFFRRGVVGDWRNHLTPEMARRIDEITEVKFKGSGLLLHPPFLQNTLHGRLLIPQRPKWPTDQRLTRQVRDIGHHILMLPPSRWLGVVSAMLNKRHLTARATNVFIATFSKSGTTWFIGSGR</sequence>
<dbReference type="PaxDb" id="65489-OBART12G02230.1"/>
<dbReference type="InterPro" id="IPR000863">
    <property type="entry name" value="Sulfotransferase_dom"/>
</dbReference>
<reference evidence="4" key="1">
    <citation type="journal article" date="2009" name="Rice">
        <title>De Novo Next Generation Sequencing of Plant Genomes.</title>
        <authorList>
            <person name="Rounsley S."/>
            <person name="Marri P.R."/>
            <person name="Yu Y."/>
            <person name="He R."/>
            <person name="Sisneros N."/>
            <person name="Goicoechea J.L."/>
            <person name="Lee S.J."/>
            <person name="Angelova A."/>
            <person name="Kudrna D."/>
            <person name="Luo M."/>
            <person name="Affourtit J."/>
            <person name="Desany B."/>
            <person name="Knight J."/>
            <person name="Niazi F."/>
            <person name="Egholm M."/>
            <person name="Wing R.A."/>
        </authorList>
    </citation>
    <scope>NUCLEOTIDE SEQUENCE [LARGE SCALE GENOMIC DNA]</scope>
    <source>
        <strain evidence="4">cv. IRGC 105608</strain>
    </source>
</reference>
<dbReference type="SUPFAM" id="SSF52540">
    <property type="entry name" value="P-loop containing nucleoside triphosphate hydrolases"/>
    <property type="match status" value="2"/>
</dbReference>
<dbReference type="eggNOG" id="KOG1584">
    <property type="taxonomic scope" value="Eukaryota"/>
</dbReference>
<dbReference type="Proteomes" id="UP000026960">
    <property type="component" value="Chromosome 12"/>
</dbReference>
<organism evidence="4">
    <name type="scientific">Oryza barthii</name>
    <dbReference type="NCBI Taxonomy" id="65489"/>
    <lineage>
        <taxon>Eukaryota</taxon>
        <taxon>Viridiplantae</taxon>
        <taxon>Streptophyta</taxon>
        <taxon>Embryophyta</taxon>
        <taxon>Tracheophyta</taxon>
        <taxon>Spermatophyta</taxon>
        <taxon>Magnoliopsida</taxon>
        <taxon>Liliopsida</taxon>
        <taxon>Poales</taxon>
        <taxon>Poaceae</taxon>
        <taxon>BOP clade</taxon>
        <taxon>Oryzoideae</taxon>
        <taxon>Oryzeae</taxon>
        <taxon>Oryzinae</taxon>
        <taxon>Oryza</taxon>
    </lineage>
</organism>
<keyword evidence="5" id="KW-1185">Reference proteome</keyword>
<dbReference type="AlphaFoldDB" id="A0A0D3HR74"/>
<comment type="similarity">
    <text evidence="1">Belongs to the sulfotransferase 1 family.</text>
</comment>
<dbReference type="HOGENOM" id="CLU_027239_9_0_1"/>
<feature type="domain" description="Sulfotransferase" evidence="3">
    <location>
        <begin position="163"/>
        <end position="297"/>
    </location>
</feature>
<proteinExistence type="inferred from homology"/>
<dbReference type="STRING" id="65489.A0A0D3HR74"/>
<dbReference type="EnsemblPlants" id="OBART12G02230.1">
    <property type="protein sequence ID" value="OBART12G02230.1"/>
    <property type="gene ID" value="OBART12G02230"/>
</dbReference>
<evidence type="ECO:0000313" key="4">
    <source>
        <dbReference type="EnsemblPlants" id="OBART12G02230.1"/>
    </source>
</evidence>
<accession>A0A0D3HR74</accession>
<evidence type="ECO:0000313" key="5">
    <source>
        <dbReference type="Proteomes" id="UP000026960"/>
    </source>
</evidence>
<feature type="domain" description="Sulfotransferase" evidence="3">
    <location>
        <begin position="75"/>
        <end position="151"/>
    </location>
</feature>
<dbReference type="GO" id="GO:0008146">
    <property type="term" value="F:sulfotransferase activity"/>
    <property type="evidence" value="ECO:0007669"/>
    <property type="project" value="InterPro"/>
</dbReference>
<feature type="domain" description="Sulfotransferase" evidence="3">
    <location>
        <begin position="379"/>
        <end position="629"/>
    </location>
</feature>
<dbReference type="Gramene" id="OBART12G02230.1">
    <property type="protein sequence ID" value="OBART12G02230.1"/>
    <property type="gene ID" value="OBART12G02230"/>
</dbReference>
<dbReference type="PANTHER" id="PTHR11783">
    <property type="entry name" value="SULFOTRANSFERASE SULT"/>
    <property type="match status" value="1"/>
</dbReference>
<dbReference type="Pfam" id="PF00685">
    <property type="entry name" value="Sulfotransfer_1"/>
    <property type="match status" value="3"/>
</dbReference>
<dbReference type="Gene3D" id="3.40.50.300">
    <property type="entry name" value="P-loop containing nucleotide triphosphate hydrolases"/>
    <property type="match status" value="3"/>
</dbReference>
<reference evidence="4" key="2">
    <citation type="submission" date="2015-03" db="UniProtKB">
        <authorList>
            <consortium name="EnsemblPlants"/>
        </authorList>
    </citation>
    <scope>IDENTIFICATION</scope>
</reference>
<evidence type="ECO:0000256" key="1">
    <source>
        <dbReference type="ARBA" id="ARBA00005771"/>
    </source>
</evidence>